<keyword evidence="1" id="KW-0472">Membrane</keyword>
<feature type="transmembrane region" description="Helical" evidence="1">
    <location>
        <begin position="45"/>
        <end position="64"/>
    </location>
</feature>
<reference evidence="2 3" key="1">
    <citation type="submission" date="2019-10" db="EMBL/GenBank/DDBJ databases">
        <title>Draft whole-genome sequence of the purple nonsulfur photosynthetic bacterium Roseospira navarrensis DSM 15114.</title>
        <authorList>
            <person name="Kyndt J.A."/>
            <person name="Meyer T.E."/>
        </authorList>
    </citation>
    <scope>NUCLEOTIDE SEQUENCE [LARGE SCALE GENOMIC DNA]</scope>
    <source>
        <strain evidence="2 3">DSM 15114</strain>
    </source>
</reference>
<feature type="transmembrane region" description="Helical" evidence="1">
    <location>
        <begin position="299"/>
        <end position="324"/>
    </location>
</feature>
<keyword evidence="1" id="KW-0812">Transmembrane</keyword>
<gene>
    <name evidence="2" type="ORF">GHC57_14455</name>
</gene>
<feature type="transmembrane region" description="Helical" evidence="1">
    <location>
        <begin position="344"/>
        <end position="372"/>
    </location>
</feature>
<protein>
    <recommendedName>
        <fullName evidence="4">O-antigen ligase domain-containing protein</fullName>
    </recommendedName>
</protein>
<keyword evidence="3" id="KW-1185">Reference proteome</keyword>
<proteinExistence type="predicted"/>
<name>A0A7X1ZFT2_9PROT</name>
<organism evidence="2 3">
    <name type="scientific">Roseospira navarrensis</name>
    <dbReference type="NCBI Taxonomy" id="140058"/>
    <lineage>
        <taxon>Bacteria</taxon>
        <taxon>Pseudomonadati</taxon>
        <taxon>Pseudomonadota</taxon>
        <taxon>Alphaproteobacteria</taxon>
        <taxon>Rhodospirillales</taxon>
        <taxon>Rhodospirillaceae</taxon>
        <taxon>Roseospira</taxon>
    </lineage>
</organism>
<feature type="transmembrane region" description="Helical" evidence="1">
    <location>
        <begin position="102"/>
        <end position="119"/>
    </location>
</feature>
<accession>A0A7X1ZFT2</accession>
<evidence type="ECO:0008006" key="4">
    <source>
        <dbReference type="Google" id="ProtNLM"/>
    </source>
</evidence>
<feature type="transmembrane region" description="Helical" evidence="1">
    <location>
        <begin position="76"/>
        <end position="96"/>
    </location>
</feature>
<dbReference type="RefSeq" id="WP_153345472.1">
    <property type="nucleotide sequence ID" value="NZ_WIVE01000053.1"/>
</dbReference>
<keyword evidence="1" id="KW-1133">Transmembrane helix</keyword>
<dbReference type="OrthoDB" id="8209292at2"/>
<comment type="caution">
    <text evidence="2">The sequence shown here is derived from an EMBL/GenBank/DDBJ whole genome shotgun (WGS) entry which is preliminary data.</text>
</comment>
<dbReference type="Proteomes" id="UP000434582">
    <property type="component" value="Unassembled WGS sequence"/>
</dbReference>
<dbReference type="AlphaFoldDB" id="A0A7X1ZFT2"/>
<evidence type="ECO:0000313" key="3">
    <source>
        <dbReference type="Proteomes" id="UP000434582"/>
    </source>
</evidence>
<feature type="transmembrane region" description="Helical" evidence="1">
    <location>
        <begin position="126"/>
        <end position="146"/>
    </location>
</feature>
<evidence type="ECO:0000313" key="2">
    <source>
        <dbReference type="EMBL" id="MQX37721.1"/>
    </source>
</evidence>
<sequence length="385" mass="41146">MPLRLRHLALLALLAWVVAMIHEKATTPGVQLTTAPPAAEGGLRLVMLLALVGMTAVVGLLAAIRPKEVLGPLRDDPQITLLAGLAGVLFLVSLAILRVDSAAYAVLFLVVILFCAYCNAAFPGRFFLVVAGVLVLGLVAFVALFGLPTGRVIGFIHPNAIGSFGLATTYFASRSGHPARYGLYAVALGFALAVNSRYAILAMAIIIAFEALQSMRHVTWPKLLLGAAAGVGGLLVLTAAADWIIADVLRIYDPARGLAGGISGRFDQYADFGWQIAERPFLGYGFRNREAYIPAHNGFLNFLLENGVLVTGLLAVCLGYAIVSNARDPGDGPLPRNRLILGHWIAWALAGFFEPQIINFGDTFALMTMVLLTDTRRIRSRPGET</sequence>
<feature type="transmembrane region" description="Helical" evidence="1">
    <location>
        <begin position="223"/>
        <end position="246"/>
    </location>
</feature>
<feature type="transmembrane region" description="Helical" evidence="1">
    <location>
        <begin position="152"/>
        <end position="171"/>
    </location>
</feature>
<evidence type="ECO:0000256" key="1">
    <source>
        <dbReference type="SAM" id="Phobius"/>
    </source>
</evidence>
<dbReference type="EMBL" id="WIVE01000053">
    <property type="protein sequence ID" value="MQX37721.1"/>
    <property type="molecule type" value="Genomic_DNA"/>
</dbReference>
<feature type="transmembrane region" description="Helical" evidence="1">
    <location>
        <begin position="183"/>
        <end position="211"/>
    </location>
</feature>